<dbReference type="RefSeq" id="WP_196733028.1">
    <property type="nucleotide sequence ID" value="NZ_CP139429.1"/>
</dbReference>
<reference evidence="2" key="1">
    <citation type="submission" date="2022-10" db="EMBL/GenBank/DDBJ databases">
        <title>Bacterial isolates recovered from the One Health project in Brazil.</title>
        <authorList>
            <person name="Valiatti T.B."/>
            <person name="Santos F."/>
            <person name="Cayo R."/>
            <person name="Gales A.C."/>
        </authorList>
    </citation>
    <scope>NUCLEOTIDE SEQUENCE</scope>
    <source>
        <strain evidence="2">PVR188</strain>
    </source>
</reference>
<evidence type="ECO:0000313" key="3">
    <source>
        <dbReference type="Proteomes" id="UP001159001"/>
    </source>
</evidence>
<name>A0AAW6UG18_PRORE</name>
<keyword evidence="1" id="KW-1133">Transmembrane helix</keyword>
<accession>A0AAW6UG18</accession>
<feature type="transmembrane region" description="Helical" evidence="1">
    <location>
        <begin position="81"/>
        <end position="103"/>
    </location>
</feature>
<gene>
    <name evidence="2" type="ORF">OGX73_08025</name>
</gene>
<organism evidence="2 3">
    <name type="scientific">Providencia rettgeri</name>
    <dbReference type="NCBI Taxonomy" id="587"/>
    <lineage>
        <taxon>Bacteria</taxon>
        <taxon>Pseudomonadati</taxon>
        <taxon>Pseudomonadota</taxon>
        <taxon>Gammaproteobacteria</taxon>
        <taxon>Enterobacterales</taxon>
        <taxon>Morganellaceae</taxon>
        <taxon>Providencia</taxon>
    </lineage>
</organism>
<feature type="transmembrane region" description="Helical" evidence="1">
    <location>
        <begin position="17"/>
        <end position="38"/>
    </location>
</feature>
<protein>
    <submittedName>
        <fullName evidence="2">Uncharacterized protein</fullName>
    </submittedName>
</protein>
<sequence length="122" mass="13826">METFFKLYGEAIAWLDLYFWDAADIALMSLSTLILFLCRYPRTRDAIVGTALLIGMVYQIYETLTGTRVSAPSDVYADLILFLVIFASGGNIMTVIVVSKLVTRIKSIWRLVKLPFTFTVKK</sequence>
<proteinExistence type="predicted"/>
<keyword evidence="1" id="KW-0812">Transmembrane</keyword>
<dbReference type="Proteomes" id="UP001159001">
    <property type="component" value="Unassembled WGS sequence"/>
</dbReference>
<dbReference type="AlphaFoldDB" id="A0AAW6UG18"/>
<keyword evidence="1" id="KW-0472">Membrane</keyword>
<evidence type="ECO:0000256" key="1">
    <source>
        <dbReference type="SAM" id="Phobius"/>
    </source>
</evidence>
<dbReference type="EMBL" id="JAOWIN010000004">
    <property type="protein sequence ID" value="MDI9092564.1"/>
    <property type="molecule type" value="Genomic_DNA"/>
</dbReference>
<comment type="caution">
    <text evidence="2">The sequence shown here is derived from an EMBL/GenBank/DDBJ whole genome shotgun (WGS) entry which is preliminary data.</text>
</comment>
<feature type="transmembrane region" description="Helical" evidence="1">
    <location>
        <begin position="45"/>
        <end position="61"/>
    </location>
</feature>
<evidence type="ECO:0000313" key="2">
    <source>
        <dbReference type="EMBL" id="MDI9092564.1"/>
    </source>
</evidence>